<keyword evidence="2" id="KW-0808">Transferase</keyword>
<reference evidence="4" key="5">
    <citation type="journal article" date="2021" name="G3 (Bethesda)">
        <title>Aegilops tauschii genome assembly Aet v5.0 features greater sequence contiguity and improved annotation.</title>
        <authorList>
            <person name="Wang L."/>
            <person name="Zhu T."/>
            <person name="Rodriguez J.C."/>
            <person name="Deal K.R."/>
            <person name="Dubcovsky J."/>
            <person name="McGuire P.E."/>
            <person name="Lux T."/>
            <person name="Spannagl M."/>
            <person name="Mayer K.F.X."/>
            <person name="Baldrich P."/>
            <person name="Meyers B.C."/>
            <person name="Huo N."/>
            <person name="Gu Y.Q."/>
            <person name="Zhou H."/>
            <person name="Devos K.M."/>
            <person name="Bennetzen J.L."/>
            <person name="Unver T."/>
            <person name="Budak H."/>
            <person name="Gulick P.J."/>
            <person name="Galiba G."/>
            <person name="Kalapos B."/>
            <person name="Nelson D.R."/>
            <person name="Li P."/>
            <person name="You F.M."/>
            <person name="Luo M.C."/>
            <person name="Dvorak J."/>
        </authorList>
    </citation>
    <scope>NUCLEOTIDE SEQUENCE [LARGE SCALE GENOMIC DNA]</scope>
    <source>
        <strain evidence="4">cv. AL8/78</strain>
    </source>
</reference>
<evidence type="ECO:0000313" key="4">
    <source>
        <dbReference type="EnsemblPlants" id="AET5Gv20914700.3"/>
    </source>
</evidence>
<evidence type="ECO:0000313" key="5">
    <source>
        <dbReference type="Proteomes" id="UP000015105"/>
    </source>
</evidence>
<organism evidence="4 5">
    <name type="scientific">Aegilops tauschii subsp. strangulata</name>
    <name type="common">Goatgrass</name>
    <dbReference type="NCBI Taxonomy" id="200361"/>
    <lineage>
        <taxon>Eukaryota</taxon>
        <taxon>Viridiplantae</taxon>
        <taxon>Streptophyta</taxon>
        <taxon>Embryophyta</taxon>
        <taxon>Tracheophyta</taxon>
        <taxon>Spermatophyta</taxon>
        <taxon>Magnoliopsida</taxon>
        <taxon>Liliopsida</taxon>
        <taxon>Poales</taxon>
        <taxon>Poaceae</taxon>
        <taxon>BOP clade</taxon>
        <taxon>Pooideae</taxon>
        <taxon>Triticodae</taxon>
        <taxon>Triticeae</taxon>
        <taxon>Triticinae</taxon>
        <taxon>Aegilops</taxon>
    </lineage>
</organism>
<sequence length="477" mass="51883">MAGAAPHVMVLPFPAQGHVTPLMELSHRLVDHGFQVTFVCTEPIHKLLLDALQRDADGDSGGGEALDGIRLVSIPDGLADGDSRRDLGKVLAGVLGRVPGYVVELIRATEASGERKVRWLVADSTMACCYQAARDLGVRVASVCPASAACLVTSLRIPQLVQDGFFDHNGFPKRNGKIELAPGMPPLCPTQMAWNIDGAPEGRQAAFELVLGMAQVTGLAEIVMCNSFLEAETAAFELCPDIVPIGPLFADQELRKPVGQFWPEDASCLEWLDAQPEGSVVYVAFGSFTIFDPRQFRELAEGLELTGRPFLWVVRPDFTSGGLSKAWFDEFQKRVAGKGVIVSWCPQQQVRARCTAKNCSIMPCVLSPSPAMIHVYLDVHVGSGASGGGVLRVALRMELGDGGGKERRAHPVLALLLRPVRKPELHLRHLEDWFGRDAWRGWHRDQGRGEDQTRTAHRRQGNCGEGTGARGCSSQER</sequence>
<dbReference type="GO" id="GO:0080043">
    <property type="term" value="F:quercetin 3-O-glucosyltransferase activity"/>
    <property type="evidence" value="ECO:0007669"/>
    <property type="project" value="TreeGrafter"/>
</dbReference>
<feature type="compositionally biased region" description="Basic and acidic residues" evidence="3">
    <location>
        <begin position="444"/>
        <end position="454"/>
    </location>
</feature>
<protein>
    <recommendedName>
        <fullName evidence="6">Glycosyltransferase</fullName>
    </recommendedName>
</protein>
<comment type="similarity">
    <text evidence="1">Belongs to the UDP-glycosyltransferase family.</text>
</comment>
<evidence type="ECO:0008006" key="6">
    <source>
        <dbReference type="Google" id="ProtNLM"/>
    </source>
</evidence>
<dbReference type="FunFam" id="3.40.50.2000:FF:000108">
    <property type="entry name" value="UDP-glycosyltransferase 83A1"/>
    <property type="match status" value="1"/>
</dbReference>
<dbReference type="STRING" id="200361.A0A453LUV2"/>
<dbReference type="PANTHER" id="PTHR11926:SF1412">
    <property type="entry name" value="UDP-GLYCOSYLTRANSFERASE 83A1-LIKE"/>
    <property type="match status" value="1"/>
</dbReference>
<dbReference type="InterPro" id="IPR002213">
    <property type="entry name" value="UDP_glucos_trans"/>
</dbReference>
<reference evidence="5" key="1">
    <citation type="journal article" date="2014" name="Science">
        <title>Ancient hybridizations among the ancestral genomes of bread wheat.</title>
        <authorList>
            <consortium name="International Wheat Genome Sequencing Consortium,"/>
            <person name="Marcussen T."/>
            <person name="Sandve S.R."/>
            <person name="Heier L."/>
            <person name="Spannagl M."/>
            <person name="Pfeifer M."/>
            <person name="Jakobsen K.S."/>
            <person name="Wulff B.B."/>
            <person name="Steuernagel B."/>
            <person name="Mayer K.F."/>
            <person name="Olsen O.A."/>
        </authorList>
    </citation>
    <scope>NUCLEOTIDE SEQUENCE [LARGE SCALE GENOMIC DNA]</scope>
    <source>
        <strain evidence="5">cv. AL8/78</strain>
    </source>
</reference>
<dbReference type="PANTHER" id="PTHR11926">
    <property type="entry name" value="GLUCOSYL/GLUCURONOSYL TRANSFERASES"/>
    <property type="match status" value="1"/>
</dbReference>
<feature type="region of interest" description="Disordered" evidence="3">
    <location>
        <begin position="444"/>
        <end position="477"/>
    </location>
</feature>
<evidence type="ECO:0000256" key="1">
    <source>
        <dbReference type="ARBA" id="ARBA00009995"/>
    </source>
</evidence>
<proteinExistence type="inferred from homology"/>
<dbReference type="GO" id="GO:0080044">
    <property type="term" value="F:quercetin 7-O-glucosyltransferase activity"/>
    <property type="evidence" value="ECO:0007669"/>
    <property type="project" value="TreeGrafter"/>
</dbReference>
<dbReference type="SUPFAM" id="SSF53756">
    <property type="entry name" value="UDP-Glycosyltransferase/glycogen phosphorylase"/>
    <property type="match status" value="1"/>
</dbReference>
<dbReference type="Gene3D" id="3.40.50.2000">
    <property type="entry name" value="Glycogen Phosphorylase B"/>
    <property type="match status" value="2"/>
</dbReference>
<dbReference type="EnsemblPlants" id="AET5Gv20914700.3">
    <property type="protein sequence ID" value="AET5Gv20914700.3"/>
    <property type="gene ID" value="AET5Gv20914700"/>
</dbReference>
<evidence type="ECO:0000256" key="2">
    <source>
        <dbReference type="ARBA" id="ARBA00022679"/>
    </source>
</evidence>
<name>A0A453LUV2_AEGTS</name>
<dbReference type="CDD" id="cd03784">
    <property type="entry name" value="GT1_Gtf-like"/>
    <property type="match status" value="1"/>
</dbReference>
<reference evidence="4" key="4">
    <citation type="submission" date="2019-03" db="UniProtKB">
        <authorList>
            <consortium name="EnsemblPlants"/>
        </authorList>
    </citation>
    <scope>IDENTIFICATION</scope>
</reference>
<evidence type="ECO:0000256" key="3">
    <source>
        <dbReference type="SAM" id="MobiDB-lite"/>
    </source>
</evidence>
<keyword evidence="5" id="KW-1185">Reference proteome</keyword>
<dbReference type="Proteomes" id="UP000015105">
    <property type="component" value="Chromosome 5D"/>
</dbReference>
<dbReference type="AlphaFoldDB" id="A0A453LUV2"/>
<reference evidence="4" key="3">
    <citation type="journal article" date="2017" name="Nature">
        <title>Genome sequence of the progenitor of the wheat D genome Aegilops tauschii.</title>
        <authorList>
            <person name="Luo M.C."/>
            <person name="Gu Y.Q."/>
            <person name="Puiu D."/>
            <person name="Wang H."/>
            <person name="Twardziok S.O."/>
            <person name="Deal K.R."/>
            <person name="Huo N."/>
            <person name="Zhu T."/>
            <person name="Wang L."/>
            <person name="Wang Y."/>
            <person name="McGuire P.E."/>
            <person name="Liu S."/>
            <person name="Long H."/>
            <person name="Ramasamy R.K."/>
            <person name="Rodriguez J.C."/>
            <person name="Van S.L."/>
            <person name="Yuan L."/>
            <person name="Wang Z."/>
            <person name="Xia Z."/>
            <person name="Xiao L."/>
            <person name="Anderson O.D."/>
            <person name="Ouyang S."/>
            <person name="Liang Y."/>
            <person name="Zimin A.V."/>
            <person name="Pertea G."/>
            <person name="Qi P."/>
            <person name="Bennetzen J.L."/>
            <person name="Dai X."/>
            <person name="Dawson M.W."/>
            <person name="Muller H.G."/>
            <person name="Kugler K."/>
            <person name="Rivarola-Duarte L."/>
            <person name="Spannagl M."/>
            <person name="Mayer K.F.X."/>
            <person name="Lu F.H."/>
            <person name="Bevan M.W."/>
            <person name="Leroy P."/>
            <person name="Li P."/>
            <person name="You F.M."/>
            <person name="Sun Q."/>
            <person name="Liu Z."/>
            <person name="Lyons E."/>
            <person name="Wicker T."/>
            <person name="Salzberg S.L."/>
            <person name="Devos K.M."/>
            <person name="Dvorak J."/>
        </authorList>
    </citation>
    <scope>NUCLEOTIDE SEQUENCE [LARGE SCALE GENOMIC DNA]</scope>
    <source>
        <strain evidence="4">cv. AL8/78</strain>
    </source>
</reference>
<accession>A0A453LUV2</accession>
<dbReference type="Gramene" id="AET5Gv20914700.3">
    <property type="protein sequence ID" value="AET5Gv20914700.3"/>
    <property type="gene ID" value="AET5Gv20914700"/>
</dbReference>
<reference evidence="5" key="2">
    <citation type="journal article" date="2017" name="Nat. Plants">
        <title>The Aegilops tauschii genome reveals multiple impacts of transposons.</title>
        <authorList>
            <person name="Zhao G."/>
            <person name="Zou C."/>
            <person name="Li K."/>
            <person name="Wang K."/>
            <person name="Li T."/>
            <person name="Gao L."/>
            <person name="Zhang X."/>
            <person name="Wang H."/>
            <person name="Yang Z."/>
            <person name="Liu X."/>
            <person name="Jiang W."/>
            <person name="Mao L."/>
            <person name="Kong X."/>
            <person name="Jiao Y."/>
            <person name="Jia J."/>
        </authorList>
    </citation>
    <scope>NUCLEOTIDE SEQUENCE [LARGE SCALE GENOMIC DNA]</scope>
    <source>
        <strain evidence="5">cv. AL8/78</strain>
    </source>
</reference>